<accession>A0A7Y0DY42</accession>
<organism evidence="1 2">
    <name type="scientific">Pacificispira spongiicola</name>
    <dbReference type="NCBI Taxonomy" id="2729598"/>
    <lineage>
        <taxon>Bacteria</taxon>
        <taxon>Pseudomonadati</taxon>
        <taxon>Pseudomonadota</taxon>
        <taxon>Alphaproteobacteria</taxon>
        <taxon>Rhodospirillales</taxon>
        <taxon>Rhodospirillaceae</taxon>
        <taxon>Pacificispira</taxon>
    </lineage>
</organism>
<dbReference type="EMBL" id="JABBNT010000001">
    <property type="protein sequence ID" value="NMM43739.1"/>
    <property type="molecule type" value="Genomic_DNA"/>
</dbReference>
<keyword evidence="2" id="KW-1185">Reference proteome</keyword>
<reference evidence="1 2" key="1">
    <citation type="submission" date="2020-04" db="EMBL/GenBank/DDBJ databases">
        <title>Rhodospirillaceae bacterium KN72 isolated from deep sea.</title>
        <authorList>
            <person name="Zhang D.-C."/>
        </authorList>
    </citation>
    <scope>NUCLEOTIDE SEQUENCE [LARGE SCALE GENOMIC DNA]</scope>
    <source>
        <strain evidence="1 2">KN72</strain>
    </source>
</reference>
<name>A0A7Y0DY42_9PROT</name>
<dbReference type="Proteomes" id="UP000539372">
    <property type="component" value="Unassembled WGS sequence"/>
</dbReference>
<dbReference type="AlphaFoldDB" id="A0A7Y0DY42"/>
<comment type="caution">
    <text evidence="1">The sequence shown here is derived from an EMBL/GenBank/DDBJ whole genome shotgun (WGS) entry which is preliminary data.</text>
</comment>
<evidence type="ECO:0000313" key="2">
    <source>
        <dbReference type="Proteomes" id="UP000539372"/>
    </source>
</evidence>
<sequence length="56" mass="6403">MSDSSKNKKPESDRKYEAKTRKCLMCRSEFKSSWPGERVCSNCKQTSAWNEPSIAA</sequence>
<protein>
    <submittedName>
        <fullName evidence="1">Uncharacterized protein</fullName>
    </submittedName>
</protein>
<gene>
    <name evidence="1" type="ORF">HH303_04570</name>
</gene>
<evidence type="ECO:0000313" key="1">
    <source>
        <dbReference type="EMBL" id="NMM43739.1"/>
    </source>
</evidence>
<dbReference type="RefSeq" id="WP_169623992.1">
    <property type="nucleotide sequence ID" value="NZ_JABBNT010000001.1"/>
</dbReference>
<proteinExistence type="predicted"/>